<dbReference type="PANTHER" id="PTHR10458:SF22">
    <property type="entry name" value="PEPTIDE DEFORMYLASE"/>
    <property type="match status" value="1"/>
</dbReference>
<dbReference type="Pfam" id="PF01327">
    <property type="entry name" value="Pep_deformylase"/>
    <property type="match status" value="1"/>
</dbReference>
<dbReference type="PANTHER" id="PTHR10458">
    <property type="entry name" value="PEPTIDE DEFORMYLASE"/>
    <property type="match status" value="1"/>
</dbReference>
<dbReference type="AlphaFoldDB" id="K1V8E2"/>
<comment type="similarity">
    <text evidence="1">Belongs to the polypeptide deformylase family.</text>
</comment>
<evidence type="ECO:0000256" key="1">
    <source>
        <dbReference type="ARBA" id="ARBA00010759"/>
    </source>
</evidence>
<dbReference type="GO" id="GO:0042586">
    <property type="term" value="F:peptide deformylase activity"/>
    <property type="evidence" value="ECO:0007669"/>
    <property type="project" value="InterPro"/>
</dbReference>
<dbReference type="CDD" id="cd00487">
    <property type="entry name" value="Pep_deformylase"/>
    <property type="match status" value="1"/>
</dbReference>
<protein>
    <submittedName>
        <fullName evidence="2">Peptide deformylase</fullName>
    </submittedName>
</protein>
<organism evidence="2">
    <name type="scientific">human gut metagenome</name>
    <dbReference type="NCBI Taxonomy" id="408170"/>
    <lineage>
        <taxon>unclassified sequences</taxon>
        <taxon>metagenomes</taxon>
        <taxon>organismal metagenomes</taxon>
    </lineage>
</organism>
<evidence type="ECO:0000313" key="2">
    <source>
        <dbReference type="EMBL" id="EKC80241.1"/>
    </source>
</evidence>
<dbReference type="Gene3D" id="3.90.45.10">
    <property type="entry name" value="Peptide deformylase"/>
    <property type="match status" value="1"/>
</dbReference>
<reference evidence="2" key="1">
    <citation type="journal article" date="2013" name="Environ. Microbiol.">
        <title>Microbiota from the distal guts of lean and obese adolescents exhibit partial functional redundancy besides clear differences in community structure.</title>
        <authorList>
            <person name="Ferrer M."/>
            <person name="Ruiz A."/>
            <person name="Lanza F."/>
            <person name="Haange S.B."/>
            <person name="Oberbach A."/>
            <person name="Till H."/>
            <person name="Bargiela R."/>
            <person name="Campoy C."/>
            <person name="Segura M.T."/>
            <person name="Richter M."/>
            <person name="von Bergen M."/>
            <person name="Seifert J."/>
            <person name="Suarez A."/>
        </authorList>
    </citation>
    <scope>NUCLEOTIDE SEQUENCE</scope>
</reference>
<dbReference type="EMBL" id="AJWY01001103">
    <property type="protein sequence ID" value="EKC80241.1"/>
    <property type="molecule type" value="Genomic_DNA"/>
</dbReference>
<dbReference type="PRINTS" id="PR01576">
    <property type="entry name" value="PDEFORMYLASE"/>
</dbReference>
<dbReference type="SUPFAM" id="SSF56420">
    <property type="entry name" value="Peptide deformylase"/>
    <property type="match status" value="1"/>
</dbReference>
<comment type="caution">
    <text evidence="2">The sequence shown here is derived from an EMBL/GenBank/DDBJ whole genome shotgun (WGS) entry which is preliminary data.</text>
</comment>
<feature type="non-terminal residue" evidence="2">
    <location>
        <position position="1"/>
    </location>
</feature>
<gene>
    <name evidence="2" type="ORF">LEA_01591</name>
</gene>
<proteinExistence type="inferred from homology"/>
<sequence>VGLAAPQVGFLKRIFIMDIGEGPIECVNPVILKENGKQRVVEGCLSCPDEWGYVTRPNKVKLRAQNRKGEFFEISLVGLGAQCASHENDHLDGRLFIDKVEEFINPEEE</sequence>
<dbReference type="InterPro" id="IPR036821">
    <property type="entry name" value="Peptide_deformylase_sf"/>
</dbReference>
<accession>K1V8E2</accession>
<dbReference type="InterPro" id="IPR023635">
    <property type="entry name" value="Peptide_deformylase"/>
</dbReference>
<name>K1V8E2_9ZZZZ</name>